<reference evidence="8 9" key="1">
    <citation type="journal article" date="2023" name="Microbiol. Resour. Announc.">
        <title>Complete Genome Sequence of Mycobacterium wuenschmanii, a novel Nontuberculous Mycobacterium Isolated from a captive population of Amazon Milk Frogs.</title>
        <authorList>
            <person name="Hicks J."/>
            <person name="Zeineldin M."/>
            <person name="Ward H."/>
            <person name="Wuenschmann A."/>
            <person name="Camp P."/>
            <person name="Farrell D."/>
            <person name="Lehman K."/>
            <person name="Thacker T."/>
            <person name="Cuthbert E."/>
        </authorList>
    </citation>
    <scope>NUCLEOTIDE SEQUENCE [LARGE SCALE GENOMIC DNA]</scope>
    <source>
        <strain evidence="8 9">Wuenschmanii</strain>
    </source>
</reference>
<sequence length="366" mass="37976">MTAQALVLTRPLTLQRRTLALPEVREDTALLRIEACGLCGTDHEQFSGLIPADFAFIPGHEIVGVIDRIGERASARWGVTNGQRVAVEVFRSCRECAQCRSGEYKRCVKNGLATMFGFVNADTGSGLWGGYATHLELPADAMLLPIPDGMEPVTATLFNPLGAGIKWAATLPGTAEGAVVAVLGPGIRGIAAAVAAKEAGASLVVMTGLGARDEARLNQARSFGVDVIVDAAHQDPVDALLRATGGRLADVVVDVTAKAPAAIADAVNLAAHGATVVIAGTRGVGGGPGIEPDLVVYKELHIIGALGVDYPAYQQAISLLTSGRWPFDEISRQTAGFDDLPVLLQTLASPDAGAPPALHNVFIPTA</sequence>
<evidence type="ECO:0000256" key="3">
    <source>
        <dbReference type="ARBA" id="ARBA00022833"/>
    </source>
</evidence>
<dbReference type="SUPFAM" id="SSF51735">
    <property type="entry name" value="NAD(P)-binding Rossmann-fold domains"/>
    <property type="match status" value="1"/>
</dbReference>
<dbReference type="SUPFAM" id="SSF50129">
    <property type="entry name" value="GroES-like"/>
    <property type="match status" value="1"/>
</dbReference>
<evidence type="ECO:0000259" key="7">
    <source>
        <dbReference type="Pfam" id="PF08240"/>
    </source>
</evidence>
<dbReference type="EMBL" id="CP126981">
    <property type="protein sequence ID" value="WIM85938.1"/>
    <property type="molecule type" value="Genomic_DNA"/>
</dbReference>
<dbReference type="InterPro" id="IPR011032">
    <property type="entry name" value="GroES-like_sf"/>
</dbReference>
<dbReference type="InterPro" id="IPR036291">
    <property type="entry name" value="NAD(P)-bd_dom_sf"/>
</dbReference>
<dbReference type="InterPro" id="IPR013149">
    <property type="entry name" value="ADH-like_C"/>
</dbReference>
<dbReference type="Gene3D" id="3.90.180.10">
    <property type="entry name" value="Medium-chain alcohol dehydrogenases, catalytic domain"/>
    <property type="match status" value="1"/>
</dbReference>
<evidence type="ECO:0000313" key="9">
    <source>
        <dbReference type="Proteomes" id="UP001236585"/>
    </source>
</evidence>
<keyword evidence="2 5" id="KW-0479">Metal-binding</keyword>
<protein>
    <submittedName>
        <fullName evidence="8">Zinc-binding dehydrogenase</fullName>
    </submittedName>
</protein>
<evidence type="ECO:0000256" key="2">
    <source>
        <dbReference type="ARBA" id="ARBA00022723"/>
    </source>
</evidence>
<dbReference type="Gene3D" id="3.40.50.720">
    <property type="entry name" value="NAD(P)-binding Rossmann-like Domain"/>
    <property type="match status" value="1"/>
</dbReference>
<name>A0ABY8VQM8_9MYCO</name>
<dbReference type="Pfam" id="PF00107">
    <property type="entry name" value="ADH_zinc_N"/>
    <property type="match status" value="1"/>
</dbReference>
<dbReference type="PROSITE" id="PS00059">
    <property type="entry name" value="ADH_ZINC"/>
    <property type="match status" value="1"/>
</dbReference>
<keyword evidence="4" id="KW-0560">Oxidoreductase</keyword>
<evidence type="ECO:0000313" key="8">
    <source>
        <dbReference type="EMBL" id="WIM85938.1"/>
    </source>
</evidence>
<proteinExistence type="inferred from homology"/>
<dbReference type="InterPro" id="IPR002328">
    <property type="entry name" value="ADH_Zn_CS"/>
</dbReference>
<dbReference type="InterPro" id="IPR050129">
    <property type="entry name" value="Zn_alcohol_dh"/>
</dbReference>
<organism evidence="8 9">
    <name type="scientific">Candidatus Mycobacterium wuenschmannii</name>
    <dbReference type="NCBI Taxonomy" id="3027808"/>
    <lineage>
        <taxon>Bacteria</taxon>
        <taxon>Bacillati</taxon>
        <taxon>Actinomycetota</taxon>
        <taxon>Actinomycetes</taxon>
        <taxon>Mycobacteriales</taxon>
        <taxon>Mycobacteriaceae</taxon>
        <taxon>Mycobacterium</taxon>
    </lineage>
</organism>
<accession>A0ABY8VQM8</accession>
<evidence type="ECO:0000256" key="1">
    <source>
        <dbReference type="ARBA" id="ARBA00001947"/>
    </source>
</evidence>
<keyword evidence="9" id="KW-1185">Reference proteome</keyword>
<evidence type="ECO:0000259" key="6">
    <source>
        <dbReference type="Pfam" id="PF00107"/>
    </source>
</evidence>
<keyword evidence="3 5" id="KW-0862">Zinc</keyword>
<comment type="cofactor">
    <cofactor evidence="1 5">
        <name>Zn(2+)</name>
        <dbReference type="ChEBI" id="CHEBI:29105"/>
    </cofactor>
</comment>
<gene>
    <name evidence="8" type="ORF">PT015_13415</name>
</gene>
<comment type="similarity">
    <text evidence="5">Belongs to the zinc-containing alcohol dehydrogenase family.</text>
</comment>
<evidence type="ECO:0000256" key="5">
    <source>
        <dbReference type="RuleBase" id="RU361277"/>
    </source>
</evidence>
<feature type="domain" description="Alcohol dehydrogenase-like N-terminal" evidence="7">
    <location>
        <begin position="26"/>
        <end position="148"/>
    </location>
</feature>
<evidence type="ECO:0000256" key="4">
    <source>
        <dbReference type="ARBA" id="ARBA00023002"/>
    </source>
</evidence>
<dbReference type="PANTHER" id="PTHR43401:SF2">
    <property type="entry name" value="L-THREONINE 3-DEHYDROGENASE"/>
    <property type="match status" value="1"/>
</dbReference>
<dbReference type="RefSeq" id="WP_285185100.1">
    <property type="nucleotide sequence ID" value="NZ_CP126981.1"/>
</dbReference>
<feature type="domain" description="Alcohol dehydrogenase-like C-terminal" evidence="6">
    <location>
        <begin position="189"/>
        <end position="321"/>
    </location>
</feature>
<dbReference type="InterPro" id="IPR013154">
    <property type="entry name" value="ADH-like_N"/>
</dbReference>
<dbReference type="Proteomes" id="UP001236585">
    <property type="component" value="Chromosome"/>
</dbReference>
<dbReference type="Pfam" id="PF08240">
    <property type="entry name" value="ADH_N"/>
    <property type="match status" value="1"/>
</dbReference>
<dbReference type="PANTHER" id="PTHR43401">
    <property type="entry name" value="L-THREONINE 3-DEHYDROGENASE"/>
    <property type="match status" value="1"/>
</dbReference>